<dbReference type="AlphaFoldDB" id="A0A0B0MT43"/>
<protein>
    <submittedName>
        <fullName evidence="1">Uncharacterized protein</fullName>
    </submittedName>
</protein>
<name>A0A0B0MT43_GOSAR</name>
<evidence type="ECO:0000313" key="2">
    <source>
        <dbReference type="Proteomes" id="UP000032142"/>
    </source>
</evidence>
<keyword evidence="2" id="KW-1185">Reference proteome</keyword>
<dbReference type="Proteomes" id="UP000032142">
    <property type="component" value="Unassembled WGS sequence"/>
</dbReference>
<accession>A0A0B0MT43</accession>
<proteinExistence type="predicted"/>
<organism evidence="1 2">
    <name type="scientific">Gossypium arboreum</name>
    <name type="common">Tree cotton</name>
    <name type="synonym">Gossypium nanking</name>
    <dbReference type="NCBI Taxonomy" id="29729"/>
    <lineage>
        <taxon>Eukaryota</taxon>
        <taxon>Viridiplantae</taxon>
        <taxon>Streptophyta</taxon>
        <taxon>Embryophyta</taxon>
        <taxon>Tracheophyta</taxon>
        <taxon>Spermatophyta</taxon>
        <taxon>Magnoliopsida</taxon>
        <taxon>eudicotyledons</taxon>
        <taxon>Gunneridae</taxon>
        <taxon>Pentapetalae</taxon>
        <taxon>rosids</taxon>
        <taxon>malvids</taxon>
        <taxon>Malvales</taxon>
        <taxon>Malvaceae</taxon>
        <taxon>Malvoideae</taxon>
        <taxon>Gossypium</taxon>
    </lineage>
</organism>
<gene>
    <name evidence="1" type="ORF">F383_26513</name>
</gene>
<comment type="caution">
    <text evidence="1">The sequence shown here is derived from an EMBL/GenBank/DDBJ whole genome shotgun (WGS) entry which is preliminary data.</text>
</comment>
<dbReference type="EMBL" id="JRRC01397280">
    <property type="protein sequence ID" value="KHG03915.1"/>
    <property type="molecule type" value="Genomic_DNA"/>
</dbReference>
<reference evidence="2" key="1">
    <citation type="submission" date="2014-09" db="EMBL/GenBank/DDBJ databases">
        <authorList>
            <person name="Mudge J."/>
            <person name="Ramaraj T."/>
            <person name="Lindquist I.E."/>
            <person name="Bharti A.K."/>
            <person name="Sundararajan A."/>
            <person name="Cameron C.T."/>
            <person name="Woodward J.E."/>
            <person name="May G.D."/>
            <person name="Brubaker C."/>
            <person name="Broadhvest J."/>
            <person name="Wilkins T.A."/>
        </authorList>
    </citation>
    <scope>NUCLEOTIDE SEQUENCE</scope>
    <source>
        <strain evidence="2">cv. AKA8401</strain>
    </source>
</reference>
<sequence length="24" mass="2943">MYRDLVFLSRVILISKMCWPMKVL</sequence>
<evidence type="ECO:0000313" key="1">
    <source>
        <dbReference type="EMBL" id="KHG03915.1"/>
    </source>
</evidence>